<dbReference type="AlphaFoldDB" id="A0A8S3Y0H4"/>
<reference evidence="1" key="1">
    <citation type="submission" date="2021-04" db="EMBL/GenBank/DDBJ databases">
        <authorList>
            <person name="Tunstrom K."/>
        </authorList>
    </citation>
    <scope>NUCLEOTIDE SEQUENCE</scope>
</reference>
<accession>A0A8S3Y0H4</accession>
<evidence type="ECO:0000313" key="1">
    <source>
        <dbReference type="EMBL" id="CAG5044420.1"/>
    </source>
</evidence>
<dbReference type="Proteomes" id="UP000691718">
    <property type="component" value="Unassembled WGS sequence"/>
</dbReference>
<evidence type="ECO:0000313" key="2">
    <source>
        <dbReference type="Proteomes" id="UP000691718"/>
    </source>
</evidence>
<protein>
    <submittedName>
        <fullName evidence="1">(apollo) hypothetical protein</fullName>
    </submittedName>
</protein>
<comment type="caution">
    <text evidence="1">The sequence shown here is derived from an EMBL/GenBank/DDBJ whole genome shotgun (WGS) entry which is preliminary data.</text>
</comment>
<name>A0A8S3Y0H4_PARAO</name>
<dbReference type="EMBL" id="CAJQZP010001411">
    <property type="protein sequence ID" value="CAG5044420.1"/>
    <property type="molecule type" value="Genomic_DNA"/>
</dbReference>
<proteinExistence type="predicted"/>
<sequence>MPVDSVHAVIEVNLHKTIIYAPSQWYIVFTIARKDPFPYEVEKKTFEDFYKCDSVAEKYFKGNLTGKISKIRIATFKKSNLSTISVKYSMEKSAKSSLVEIQSKTRVLLISCYHSRLPIAKAKYNDLVKLCKDKVIPAKFHKEFTDIPCSASAKDALPESDIEDTAPDDA</sequence>
<gene>
    <name evidence="1" type="ORF">PAPOLLO_LOCUS23033</name>
</gene>
<dbReference type="OrthoDB" id="6746758at2759"/>
<organism evidence="1 2">
    <name type="scientific">Parnassius apollo</name>
    <name type="common">Apollo butterfly</name>
    <name type="synonym">Papilio apollo</name>
    <dbReference type="NCBI Taxonomy" id="110799"/>
    <lineage>
        <taxon>Eukaryota</taxon>
        <taxon>Metazoa</taxon>
        <taxon>Ecdysozoa</taxon>
        <taxon>Arthropoda</taxon>
        <taxon>Hexapoda</taxon>
        <taxon>Insecta</taxon>
        <taxon>Pterygota</taxon>
        <taxon>Neoptera</taxon>
        <taxon>Endopterygota</taxon>
        <taxon>Lepidoptera</taxon>
        <taxon>Glossata</taxon>
        <taxon>Ditrysia</taxon>
        <taxon>Papilionoidea</taxon>
        <taxon>Papilionidae</taxon>
        <taxon>Parnassiinae</taxon>
        <taxon>Parnassini</taxon>
        <taxon>Parnassius</taxon>
        <taxon>Parnassius</taxon>
    </lineage>
</organism>
<keyword evidence="2" id="KW-1185">Reference proteome</keyword>